<comment type="caution">
    <text evidence="3">The sequence shown here is derived from an EMBL/GenBank/DDBJ whole genome shotgun (WGS) entry which is preliminary data.</text>
</comment>
<feature type="transmembrane region" description="Helical" evidence="1">
    <location>
        <begin position="12"/>
        <end position="42"/>
    </location>
</feature>
<reference evidence="3 4" key="1">
    <citation type="submission" date="2013-09" db="EMBL/GenBank/DDBJ databases">
        <title>Genome sequencing of Arenimonas composti.</title>
        <authorList>
            <person name="Chen F."/>
            <person name="Wang G."/>
        </authorList>
    </citation>
    <scope>NUCLEOTIDE SEQUENCE [LARGE SCALE GENOMIC DNA]</scope>
    <source>
        <strain evidence="3 4">TR7-09</strain>
    </source>
</reference>
<dbReference type="AlphaFoldDB" id="A0A091BB92"/>
<evidence type="ECO:0000313" key="3">
    <source>
        <dbReference type="EMBL" id="KFN48976.1"/>
    </source>
</evidence>
<keyword evidence="4" id="KW-1185">Reference proteome</keyword>
<keyword evidence="1" id="KW-0812">Transmembrane</keyword>
<dbReference type="InterPro" id="IPR003675">
    <property type="entry name" value="Rce1/LyrA-like_dom"/>
</dbReference>
<dbReference type="Proteomes" id="UP000029391">
    <property type="component" value="Unassembled WGS sequence"/>
</dbReference>
<evidence type="ECO:0000256" key="1">
    <source>
        <dbReference type="SAM" id="Phobius"/>
    </source>
</evidence>
<name>A0A091BB92_9GAMM</name>
<dbReference type="PANTHER" id="PTHR43592">
    <property type="entry name" value="CAAX AMINO TERMINAL PROTEASE"/>
    <property type="match status" value="1"/>
</dbReference>
<gene>
    <name evidence="3" type="ORF">P873_12975</name>
</gene>
<evidence type="ECO:0000313" key="4">
    <source>
        <dbReference type="Proteomes" id="UP000029391"/>
    </source>
</evidence>
<accession>A0A091BB92</accession>
<feature type="transmembrane region" description="Helical" evidence="1">
    <location>
        <begin position="191"/>
        <end position="211"/>
    </location>
</feature>
<dbReference type="GO" id="GO:0080120">
    <property type="term" value="P:CAAX-box protein maturation"/>
    <property type="evidence" value="ECO:0007669"/>
    <property type="project" value="UniProtKB-ARBA"/>
</dbReference>
<dbReference type="GO" id="GO:0004175">
    <property type="term" value="F:endopeptidase activity"/>
    <property type="evidence" value="ECO:0007669"/>
    <property type="project" value="UniProtKB-ARBA"/>
</dbReference>
<keyword evidence="1" id="KW-1133">Transmembrane helix</keyword>
<dbReference type="eggNOG" id="COG1266">
    <property type="taxonomic scope" value="Bacteria"/>
</dbReference>
<feature type="transmembrane region" description="Helical" evidence="1">
    <location>
        <begin position="140"/>
        <end position="162"/>
    </location>
</feature>
<keyword evidence="1" id="KW-0472">Membrane</keyword>
<dbReference type="PANTHER" id="PTHR43592:SF15">
    <property type="entry name" value="CAAX AMINO TERMINAL PROTEASE FAMILY PROTEIN"/>
    <property type="match status" value="1"/>
</dbReference>
<organism evidence="3 4">
    <name type="scientific">Arenimonas composti TR7-09 = DSM 18010</name>
    <dbReference type="NCBI Taxonomy" id="1121013"/>
    <lineage>
        <taxon>Bacteria</taxon>
        <taxon>Pseudomonadati</taxon>
        <taxon>Pseudomonadota</taxon>
        <taxon>Gammaproteobacteria</taxon>
        <taxon>Lysobacterales</taxon>
        <taxon>Lysobacteraceae</taxon>
        <taxon>Arenimonas</taxon>
    </lineage>
</organism>
<dbReference type="EMBL" id="AWXU01000045">
    <property type="protein sequence ID" value="KFN48976.1"/>
    <property type="molecule type" value="Genomic_DNA"/>
</dbReference>
<sequence>MTPLLPLVAAVFLAGYVLLPLLGVPYAGPLAIVLACATLFTGRRRAGLTLAGLGLARPAPGHTALAAGLALVIGYVAAGVAVLLATQALGWPPPRPGRLAELLPGNLPALLGMLAIAWTTAAFGEELLFRGFLQPRLRTWFGGGRGAALAAVLVQALLFGLAHAYQGRTGMLVSGSIGLGFGLLYLRQRTLWPLVVAHALIDTVGLVTLFLRAPATGTL</sequence>
<feature type="domain" description="CAAX prenyl protease 2/Lysostaphin resistance protein A-like" evidence="2">
    <location>
        <begin position="110"/>
        <end position="203"/>
    </location>
</feature>
<dbReference type="STRING" id="1121013.GCA_000426365_00804"/>
<feature type="transmembrane region" description="Helical" evidence="1">
    <location>
        <begin position="109"/>
        <end position="128"/>
    </location>
</feature>
<evidence type="ECO:0000259" key="2">
    <source>
        <dbReference type="Pfam" id="PF02517"/>
    </source>
</evidence>
<dbReference type="RefSeq" id="WP_051239448.1">
    <property type="nucleotide sequence ID" value="NZ_AUFF01000001.1"/>
</dbReference>
<proteinExistence type="predicted"/>
<feature type="transmembrane region" description="Helical" evidence="1">
    <location>
        <begin position="63"/>
        <end position="89"/>
    </location>
</feature>
<dbReference type="Pfam" id="PF02517">
    <property type="entry name" value="Rce1-like"/>
    <property type="match status" value="1"/>
</dbReference>
<protein>
    <recommendedName>
        <fullName evidence="2">CAAX prenyl protease 2/Lysostaphin resistance protein A-like domain-containing protein</fullName>
    </recommendedName>
</protein>
<feature type="transmembrane region" description="Helical" evidence="1">
    <location>
        <begin position="168"/>
        <end position="186"/>
    </location>
</feature>